<sequence>MPSCRVRACAKGRVQVRIVLHAHRPGTAGLFMSSEEIHPVKALLNCVAALAAGAAAMYFLDPDMGRRRRALVRDKTSANYHNAGRYVRAQRRHLANHLRGAAAQIKGSPQPESDQQLEGRVRTRLGRLVSRPGAIEVTVTDGSVCLGGRVPASEHPGLVDAVMAVEGVFEVLDRMQVQGVPDNVTSLELATQKLH</sequence>
<reference evidence="2 3" key="1">
    <citation type="submission" date="2017-05" db="EMBL/GenBank/DDBJ databases">
        <title>Complete and WGS of Bordetella genogroups.</title>
        <authorList>
            <person name="Spilker T."/>
            <person name="LiPuma J."/>
        </authorList>
    </citation>
    <scope>NUCLEOTIDE SEQUENCE [LARGE SCALE GENOMIC DNA]</scope>
    <source>
        <strain evidence="2 3">AU7206</strain>
    </source>
</reference>
<evidence type="ECO:0000259" key="1">
    <source>
        <dbReference type="PROSITE" id="PS50914"/>
    </source>
</evidence>
<protein>
    <recommendedName>
        <fullName evidence="1">BON domain-containing protein</fullName>
    </recommendedName>
</protein>
<keyword evidence="3" id="KW-1185">Reference proteome</keyword>
<feature type="domain" description="BON" evidence="1">
    <location>
        <begin position="113"/>
        <end position="179"/>
    </location>
</feature>
<dbReference type="InterPro" id="IPR007055">
    <property type="entry name" value="BON_dom"/>
</dbReference>
<proteinExistence type="predicted"/>
<dbReference type="Pfam" id="PF04972">
    <property type="entry name" value="BON"/>
    <property type="match status" value="1"/>
</dbReference>
<evidence type="ECO:0000313" key="3">
    <source>
        <dbReference type="Proteomes" id="UP000194161"/>
    </source>
</evidence>
<dbReference type="Proteomes" id="UP000194161">
    <property type="component" value="Chromosome"/>
</dbReference>
<evidence type="ECO:0000313" key="2">
    <source>
        <dbReference type="EMBL" id="ARP93858.1"/>
    </source>
</evidence>
<dbReference type="PROSITE" id="PS50914">
    <property type="entry name" value="BON"/>
    <property type="match status" value="1"/>
</dbReference>
<dbReference type="KEGG" id="bgm:CAL15_05335"/>
<gene>
    <name evidence="2" type="ORF">CAL15_05335</name>
</gene>
<accession>A0A1W6Z8X6</accession>
<name>A0A1W6Z8X6_9BORD</name>
<dbReference type="EMBL" id="CP021111">
    <property type="protein sequence ID" value="ARP93858.1"/>
    <property type="molecule type" value="Genomic_DNA"/>
</dbReference>
<dbReference type="AlphaFoldDB" id="A0A1W6Z8X6"/>
<organism evidence="2 3">
    <name type="scientific">Bordetella genomosp. 13</name>
    <dbReference type="NCBI Taxonomy" id="463040"/>
    <lineage>
        <taxon>Bacteria</taxon>
        <taxon>Pseudomonadati</taxon>
        <taxon>Pseudomonadota</taxon>
        <taxon>Betaproteobacteria</taxon>
        <taxon>Burkholderiales</taxon>
        <taxon>Alcaligenaceae</taxon>
        <taxon>Bordetella</taxon>
    </lineage>
</organism>
<dbReference type="STRING" id="463040.CAL15_05335"/>